<comment type="caution">
    <text evidence="5">The sequence shown here is derived from an EMBL/GenBank/DDBJ whole genome shotgun (WGS) entry which is preliminary data.</text>
</comment>
<dbReference type="InterPro" id="IPR018282">
    <property type="entry name" value="Ribosomal_eS6_CS"/>
</dbReference>
<dbReference type="Pfam" id="PF01092">
    <property type="entry name" value="Ribosomal_S6e"/>
    <property type="match status" value="1"/>
</dbReference>
<sequence length="133" mass="14297">MDFRVVVSDPKSGKAYQVELKDPGAGKLLGKHIGDKIEGDILGMPGYSMQVTGGSDREGFPMRADLPGTKRRKILLSTGTGYHPVAEGKKKRKSIHGRDISPDVGQINVKVVESGAKSLEELLGKAPKEEKAE</sequence>
<reference evidence="5" key="1">
    <citation type="journal article" date="2015" name="Proc. Natl. Acad. Sci. U.S.A.">
        <title>Networks of energetic and metabolic interactions define dynamics in microbial communities.</title>
        <authorList>
            <person name="Embree M."/>
            <person name="Liu J.K."/>
            <person name="Al-Bassam M.M."/>
            <person name="Zengler K."/>
        </authorList>
    </citation>
    <scope>NUCLEOTIDE SEQUENCE</scope>
</reference>
<dbReference type="SMART" id="SM01405">
    <property type="entry name" value="Ribosomal_S6e"/>
    <property type="match status" value="1"/>
</dbReference>
<keyword evidence="3" id="KW-0687">Ribonucleoprotein</keyword>
<dbReference type="AlphaFoldDB" id="A0A0W8FA05"/>
<evidence type="ECO:0000256" key="3">
    <source>
        <dbReference type="ARBA" id="ARBA00023274"/>
    </source>
</evidence>
<gene>
    <name evidence="5" type="ORF">ASZ90_012567</name>
</gene>
<dbReference type="GO" id="GO:0006412">
    <property type="term" value="P:translation"/>
    <property type="evidence" value="ECO:0007669"/>
    <property type="project" value="InterPro"/>
</dbReference>
<dbReference type="EMBL" id="LNQE01001424">
    <property type="protein sequence ID" value="KUG17724.1"/>
    <property type="molecule type" value="Genomic_DNA"/>
</dbReference>
<accession>A0A0W8FA05</accession>
<dbReference type="PROSITE" id="PS00578">
    <property type="entry name" value="RIBOSOMAL_S6E"/>
    <property type="match status" value="1"/>
</dbReference>
<keyword evidence="2 5" id="KW-0689">Ribosomal protein</keyword>
<feature type="region of interest" description="Disordered" evidence="4">
    <location>
        <begin position="77"/>
        <end position="101"/>
    </location>
</feature>
<dbReference type="InterPro" id="IPR001377">
    <property type="entry name" value="Ribosomal_eS6"/>
</dbReference>
<protein>
    <submittedName>
        <fullName evidence="5">Ssu ribosomal protein s6e</fullName>
    </submittedName>
</protein>
<dbReference type="GO" id="GO:1990904">
    <property type="term" value="C:ribonucleoprotein complex"/>
    <property type="evidence" value="ECO:0007669"/>
    <property type="project" value="UniProtKB-KW"/>
</dbReference>
<comment type="similarity">
    <text evidence="1">Belongs to the eukaryotic ribosomal protein eS6 family.</text>
</comment>
<organism evidence="5">
    <name type="scientific">hydrocarbon metagenome</name>
    <dbReference type="NCBI Taxonomy" id="938273"/>
    <lineage>
        <taxon>unclassified sequences</taxon>
        <taxon>metagenomes</taxon>
        <taxon>ecological metagenomes</taxon>
    </lineage>
</organism>
<dbReference type="GO" id="GO:0005840">
    <property type="term" value="C:ribosome"/>
    <property type="evidence" value="ECO:0007669"/>
    <property type="project" value="UniProtKB-KW"/>
</dbReference>
<evidence type="ECO:0000256" key="1">
    <source>
        <dbReference type="ARBA" id="ARBA00009312"/>
    </source>
</evidence>
<evidence type="ECO:0000256" key="2">
    <source>
        <dbReference type="ARBA" id="ARBA00022980"/>
    </source>
</evidence>
<name>A0A0W8FA05_9ZZZZ</name>
<dbReference type="NCBIfam" id="NF003294">
    <property type="entry name" value="PRK04290.1-3"/>
    <property type="match status" value="1"/>
</dbReference>
<dbReference type="PANTHER" id="PTHR11502">
    <property type="entry name" value="40S RIBOSOMAL PROTEIN S6"/>
    <property type="match status" value="1"/>
</dbReference>
<dbReference type="GO" id="GO:0003735">
    <property type="term" value="F:structural constituent of ribosome"/>
    <property type="evidence" value="ECO:0007669"/>
    <property type="project" value="InterPro"/>
</dbReference>
<proteinExistence type="inferred from homology"/>
<evidence type="ECO:0000313" key="5">
    <source>
        <dbReference type="EMBL" id="KUG17724.1"/>
    </source>
</evidence>
<dbReference type="InterPro" id="IPR020924">
    <property type="entry name" value="Ribosomal_eS6_arc"/>
</dbReference>
<dbReference type="HAMAP" id="MF_00512">
    <property type="entry name" value="Ribosomal_eS6"/>
    <property type="match status" value="1"/>
</dbReference>
<evidence type="ECO:0000256" key="4">
    <source>
        <dbReference type="SAM" id="MobiDB-lite"/>
    </source>
</evidence>